<feature type="transmembrane region" description="Helical" evidence="1">
    <location>
        <begin position="107"/>
        <end position="131"/>
    </location>
</feature>
<keyword evidence="1" id="KW-0812">Transmembrane</keyword>
<dbReference type="EMBL" id="JAMPKX010000002">
    <property type="protein sequence ID" value="MEP0946253.1"/>
    <property type="molecule type" value="Genomic_DNA"/>
</dbReference>
<gene>
    <name evidence="2" type="ORF">NC992_05165</name>
</gene>
<feature type="transmembrane region" description="Helical" evidence="1">
    <location>
        <begin position="137"/>
        <end position="155"/>
    </location>
</feature>
<name>A0ABV0K0K2_9CYAN</name>
<protein>
    <submittedName>
        <fullName evidence="2">DUF4383 domain-containing protein</fullName>
    </submittedName>
</protein>
<dbReference type="Proteomes" id="UP001482513">
    <property type="component" value="Unassembled WGS sequence"/>
</dbReference>
<dbReference type="RefSeq" id="WP_242021262.1">
    <property type="nucleotide sequence ID" value="NZ_JAMPKX010000002.1"/>
</dbReference>
<keyword evidence="3" id="KW-1185">Reference proteome</keyword>
<evidence type="ECO:0000256" key="1">
    <source>
        <dbReference type="SAM" id="Phobius"/>
    </source>
</evidence>
<proteinExistence type="predicted"/>
<feature type="transmembrane region" description="Helical" evidence="1">
    <location>
        <begin position="78"/>
        <end position="95"/>
    </location>
</feature>
<evidence type="ECO:0000313" key="2">
    <source>
        <dbReference type="EMBL" id="MEP0946253.1"/>
    </source>
</evidence>
<keyword evidence="1" id="KW-1133">Transmembrane helix</keyword>
<keyword evidence="1" id="KW-0472">Membrane</keyword>
<accession>A0ABV0K0K2</accession>
<comment type="caution">
    <text evidence="2">The sequence shown here is derived from an EMBL/GenBank/DDBJ whole genome shotgun (WGS) entry which is preliminary data.</text>
</comment>
<evidence type="ECO:0000313" key="3">
    <source>
        <dbReference type="Proteomes" id="UP001482513"/>
    </source>
</evidence>
<dbReference type="Pfam" id="PF14325">
    <property type="entry name" value="DUF4383"/>
    <property type="match status" value="1"/>
</dbReference>
<reference evidence="2 3" key="1">
    <citation type="submission" date="2022-04" db="EMBL/GenBank/DDBJ databases">
        <title>Positive selection, recombination, and allopatry shape intraspecific diversity of widespread and dominant cyanobacteria.</title>
        <authorList>
            <person name="Wei J."/>
            <person name="Shu W."/>
            <person name="Hu C."/>
        </authorList>
    </citation>
    <scope>NUCLEOTIDE SEQUENCE [LARGE SCALE GENOMIC DNA]</scope>
    <source>
        <strain evidence="2 3">DQ-A4</strain>
    </source>
</reference>
<feature type="transmembrane region" description="Helical" evidence="1">
    <location>
        <begin position="12"/>
        <end position="33"/>
    </location>
</feature>
<sequence length="168" mass="17788">MNEISMNSEQKCALALGIIFTFLGIAGFIPALVNLPGAGMGASAPVDTSAIPVSGGPTYIAAYLRGFGYLFGLFPTNLLHNMVHLAIGGFGLFSATGKEGAFRYNRFFAISYLLLAVMGLIPLSNTLFGIMPIFGNNVWFNAVTGAIAAYFAFVWHPSHPESTAPSTQ</sequence>
<organism evidence="2 3">
    <name type="scientific">Leptolyngbya subtilissima DQ-A4</name>
    <dbReference type="NCBI Taxonomy" id="2933933"/>
    <lineage>
        <taxon>Bacteria</taxon>
        <taxon>Bacillati</taxon>
        <taxon>Cyanobacteriota</taxon>
        <taxon>Cyanophyceae</taxon>
        <taxon>Leptolyngbyales</taxon>
        <taxon>Leptolyngbyaceae</taxon>
        <taxon>Leptolyngbya group</taxon>
        <taxon>Leptolyngbya</taxon>
    </lineage>
</organism>